<comment type="similarity">
    <text evidence="10 11">Belongs to the TonB-dependent receptor family.</text>
</comment>
<dbReference type="InterPro" id="IPR039426">
    <property type="entry name" value="TonB-dep_rcpt-like"/>
</dbReference>
<dbReference type="PANTHER" id="PTHR30069:SF53">
    <property type="entry name" value="COLICIN I RECEPTOR-RELATED"/>
    <property type="match status" value="1"/>
</dbReference>
<keyword evidence="16" id="KW-1185">Reference proteome</keyword>
<evidence type="ECO:0000256" key="1">
    <source>
        <dbReference type="ARBA" id="ARBA00004571"/>
    </source>
</evidence>
<dbReference type="CDD" id="cd01347">
    <property type="entry name" value="ligand_gated_channel"/>
    <property type="match status" value="1"/>
</dbReference>
<evidence type="ECO:0000256" key="9">
    <source>
        <dbReference type="ARBA" id="ARBA00023237"/>
    </source>
</evidence>
<proteinExistence type="inferred from homology"/>
<dbReference type="InterPro" id="IPR012910">
    <property type="entry name" value="Plug_dom"/>
</dbReference>
<evidence type="ECO:0000259" key="14">
    <source>
        <dbReference type="Pfam" id="PF07715"/>
    </source>
</evidence>
<dbReference type="PANTHER" id="PTHR30069">
    <property type="entry name" value="TONB-DEPENDENT OUTER MEMBRANE RECEPTOR"/>
    <property type="match status" value="1"/>
</dbReference>
<sequence length="615" mass="66524">MQSRSLLAAGTAASLAFVAAPDAARSESAEALPPVVVTPTRVSQTVDETLSSVTVIEREAIERQQPKELQDLLQGRAGVSLNSNGAFGKTTSLSLRGTDSGHTLLLVDGMRLGSATAGQPAWQFLPPQQIERVEVVRGPRSSIYGADALGGVVQVFTRRGEPGEPRVNAFVGGGSLGTYEAGAGVSGGSESTRYSLSGGYFETDGINVRDGVGDSADDGYDNTSVTGRVSHRLSPQVELFASGLYAEGETEFDANELMSGAPYDSAHQDYAQAAGRTGARIRVTDAWLAELAYGHSRDEQETYYEGSFDDRTDTARDYLSWRNDLALAPWATLSVGTDWREARISSTTDYAETSRDNWGVYQLLTLELARHRVEVSSRYDDNEAYGGHTTGQLAWGYALTERWQARASYGTAFQAPSFNALYRPPGIFSAGGNPDLEPEESQSYEAGVRYTGPAGYVDVAAFRTDIDNLIEWVGPRGSSRPQNVEEARITGVELESGGAVGPWQLKGAVTLMDHGNPDEPGSRLDRRPNASLRLDIDRRWQDLELGATALARGRSFDGEERLAGYGLLNLRAGYHLGPRWSVRATVDNALDKEYRTAAGYNQPGRTAYLSIHYGR</sequence>
<evidence type="ECO:0000259" key="13">
    <source>
        <dbReference type="Pfam" id="PF00593"/>
    </source>
</evidence>
<dbReference type="PROSITE" id="PS52016">
    <property type="entry name" value="TONB_DEPENDENT_REC_3"/>
    <property type="match status" value="1"/>
</dbReference>
<evidence type="ECO:0000256" key="6">
    <source>
        <dbReference type="ARBA" id="ARBA00023065"/>
    </source>
</evidence>
<evidence type="ECO:0000256" key="11">
    <source>
        <dbReference type="RuleBase" id="RU003357"/>
    </source>
</evidence>
<evidence type="ECO:0000313" key="15">
    <source>
        <dbReference type="EMBL" id="MBK1726059.1"/>
    </source>
</evidence>
<feature type="domain" description="TonB-dependent receptor-like beta-barrel" evidence="13">
    <location>
        <begin position="210"/>
        <end position="588"/>
    </location>
</feature>
<evidence type="ECO:0000313" key="16">
    <source>
        <dbReference type="Proteomes" id="UP000738126"/>
    </source>
</evidence>
<dbReference type="RefSeq" id="WP_200256802.1">
    <property type="nucleotide sequence ID" value="NZ_NRSH01000021.1"/>
</dbReference>
<protein>
    <submittedName>
        <fullName evidence="15">TonB-dependent receptor</fullName>
    </submittedName>
</protein>
<feature type="domain" description="TonB-dependent receptor plug" evidence="14">
    <location>
        <begin position="46"/>
        <end position="152"/>
    </location>
</feature>
<evidence type="ECO:0000256" key="3">
    <source>
        <dbReference type="ARBA" id="ARBA00022452"/>
    </source>
</evidence>
<dbReference type="InterPro" id="IPR037066">
    <property type="entry name" value="Plug_dom_sf"/>
</dbReference>
<organism evidence="15 16">
    <name type="scientific">Halorhodospira neutriphila</name>
    <dbReference type="NCBI Taxonomy" id="168379"/>
    <lineage>
        <taxon>Bacteria</taxon>
        <taxon>Pseudomonadati</taxon>
        <taxon>Pseudomonadota</taxon>
        <taxon>Gammaproteobacteria</taxon>
        <taxon>Chromatiales</taxon>
        <taxon>Ectothiorhodospiraceae</taxon>
        <taxon>Halorhodospira</taxon>
    </lineage>
</organism>
<keyword evidence="2 10" id="KW-0813">Transport</keyword>
<feature type="signal peptide" evidence="12">
    <location>
        <begin position="1"/>
        <end position="19"/>
    </location>
</feature>
<reference evidence="15 16" key="1">
    <citation type="journal article" date="2020" name="Microorganisms">
        <title>Osmotic Adaptation and Compatible Solute Biosynthesis of Phototrophic Bacteria as Revealed from Genome Analyses.</title>
        <authorList>
            <person name="Imhoff J.F."/>
            <person name="Rahn T."/>
            <person name="Kunzel S."/>
            <person name="Keller A."/>
            <person name="Neulinger S.C."/>
        </authorList>
    </citation>
    <scope>NUCLEOTIDE SEQUENCE [LARGE SCALE GENOMIC DNA]</scope>
    <source>
        <strain evidence="15 16">DSM 15116</strain>
    </source>
</reference>
<dbReference type="InterPro" id="IPR000531">
    <property type="entry name" value="Beta-barrel_TonB"/>
</dbReference>
<feature type="chain" id="PRO_5046737588" evidence="12">
    <location>
        <begin position="20"/>
        <end position="615"/>
    </location>
</feature>
<evidence type="ECO:0000256" key="7">
    <source>
        <dbReference type="ARBA" id="ARBA00023077"/>
    </source>
</evidence>
<evidence type="ECO:0000256" key="4">
    <source>
        <dbReference type="ARBA" id="ARBA00022692"/>
    </source>
</evidence>
<dbReference type="Pfam" id="PF00593">
    <property type="entry name" value="TonB_dep_Rec_b-barrel"/>
    <property type="match status" value="1"/>
</dbReference>
<dbReference type="Pfam" id="PF07715">
    <property type="entry name" value="Plug"/>
    <property type="match status" value="1"/>
</dbReference>
<keyword evidence="5 12" id="KW-0732">Signal</keyword>
<name>A0ABS1E5G7_9GAMM</name>
<keyword evidence="15" id="KW-0675">Receptor</keyword>
<evidence type="ECO:0000256" key="8">
    <source>
        <dbReference type="ARBA" id="ARBA00023136"/>
    </source>
</evidence>
<accession>A0ABS1E5G7</accession>
<evidence type="ECO:0000256" key="10">
    <source>
        <dbReference type="PROSITE-ProRule" id="PRU01360"/>
    </source>
</evidence>
<evidence type="ECO:0000256" key="2">
    <source>
        <dbReference type="ARBA" id="ARBA00022448"/>
    </source>
</evidence>
<keyword evidence="3 10" id="KW-1134">Transmembrane beta strand</keyword>
<keyword evidence="4 10" id="KW-0812">Transmembrane</keyword>
<dbReference type="Proteomes" id="UP000738126">
    <property type="component" value="Unassembled WGS sequence"/>
</dbReference>
<gene>
    <name evidence="15" type="ORF">CKO13_03285</name>
</gene>
<dbReference type="EMBL" id="NRSH01000021">
    <property type="protein sequence ID" value="MBK1726059.1"/>
    <property type="molecule type" value="Genomic_DNA"/>
</dbReference>
<comment type="subcellular location">
    <subcellularLocation>
        <location evidence="1 10">Cell outer membrane</location>
        <topology evidence="1 10">Multi-pass membrane protein</topology>
    </subcellularLocation>
</comment>
<dbReference type="Gene3D" id="2.170.130.10">
    <property type="entry name" value="TonB-dependent receptor, plug domain"/>
    <property type="match status" value="1"/>
</dbReference>
<evidence type="ECO:0000256" key="12">
    <source>
        <dbReference type="SAM" id="SignalP"/>
    </source>
</evidence>
<keyword evidence="6" id="KW-0406">Ion transport</keyword>
<keyword evidence="7 11" id="KW-0798">TonB box</keyword>
<evidence type="ECO:0000256" key="5">
    <source>
        <dbReference type="ARBA" id="ARBA00022729"/>
    </source>
</evidence>
<comment type="caution">
    <text evidence="15">The sequence shown here is derived from an EMBL/GenBank/DDBJ whole genome shotgun (WGS) entry which is preliminary data.</text>
</comment>
<dbReference type="SUPFAM" id="SSF56935">
    <property type="entry name" value="Porins"/>
    <property type="match status" value="1"/>
</dbReference>
<keyword evidence="8 10" id="KW-0472">Membrane</keyword>
<keyword evidence="9 10" id="KW-0998">Cell outer membrane</keyword>
<dbReference type="InterPro" id="IPR036942">
    <property type="entry name" value="Beta-barrel_TonB_sf"/>
</dbReference>
<dbReference type="Gene3D" id="2.40.170.20">
    <property type="entry name" value="TonB-dependent receptor, beta-barrel domain"/>
    <property type="match status" value="1"/>
</dbReference>